<evidence type="ECO:0000256" key="1">
    <source>
        <dbReference type="SAM" id="MobiDB-lite"/>
    </source>
</evidence>
<feature type="compositionally biased region" description="Polar residues" evidence="1">
    <location>
        <begin position="91"/>
        <end position="100"/>
    </location>
</feature>
<feature type="region of interest" description="Disordered" evidence="1">
    <location>
        <begin position="1"/>
        <end position="25"/>
    </location>
</feature>
<accession>A0A6A5HFS9</accession>
<reference evidence="2 3" key="1">
    <citation type="submission" date="2019-12" db="EMBL/GenBank/DDBJ databases">
        <title>Chromosome-level assembly of the Caenorhabditis remanei genome.</title>
        <authorList>
            <person name="Teterina A.A."/>
            <person name="Willis J.H."/>
            <person name="Phillips P.C."/>
        </authorList>
    </citation>
    <scope>NUCLEOTIDE SEQUENCE [LARGE SCALE GENOMIC DNA]</scope>
    <source>
        <strain evidence="2 3">PX506</strain>
        <tissue evidence="2">Whole organism</tissue>
    </source>
</reference>
<proteinExistence type="predicted"/>
<gene>
    <name evidence="2" type="ORF">GCK72_006055</name>
</gene>
<dbReference type="EMBL" id="WUAV01000002">
    <property type="protein sequence ID" value="KAF1766099.1"/>
    <property type="molecule type" value="Genomic_DNA"/>
</dbReference>
<comment type="caution">
    <text evidence="2">The sequence shown here is derived from an EMBL/GenBank/DDBJ whole genome shotgun (WGS) entry which is preliminary data.</text>
</comment>
<dbReference type="Proteomes" id="UP000483820">
    <property type="component" value="Chromosome II"/>
</dbReference>
<dbReference type="KEGG" id="crq:GCK72_006055"/>
<sequence>MDSPREYNQNSLSMTQSKIASNHRNNLEWERNVLQKTIGKLASELEEQTDEGKHLMECIKGEEDMIQILKKVIDETEVMISANRTGHVPPSTDNVKSSAIKSFKCRG</sequence>
<dbReference type="RefSeq" id="XP_053589650.1">
    <property type="nucleotide sequence ID" value="XM_053725456.1"/>
</dbReference>
<dbReference type="GeneID" id="78774150"/>
<protein>
    <submittedName>
        <fullName evidence="2">Uncharacterized protein</fullName>
    </submittedName>
</protein>
<evidence type="ECO:0000313" key="3">
    <source>
        <dbReference type="Proteomes" id="UP000483820"/>
    </source>
</evidence>
<organism evidence="2 3">
    <name type="scientific">Caenorhabditis remanei</name>
    <name type="common">Caenorhabditis vulgaris</name>
    <dbReference type="NCBI Taxonomy" id="31234"/>
    <lineage>
        <taxon>Eukaryota</taxon>
        <taxon>Metazoa</taxon>
        <taxon>Ecdysozoa</taxon>
        <taxon>Nematoda</taxon>
        <taxon>Chromadorea</taxon>
        <taxon>Rhabditida</taxon>
        <taxon>Rhabditina</taxon>
        <taxon>Rhabditomorpha</taxon>
        <taxon>Rhabditoidea</taxon>
        <taxon>Rhabditidae</taxon>
        <taxon>Peloderinae</taxon>
        <taxon>Caenorhabditis</taxon>
    </lineage>
</organism>
<evidence type="ECO:0000313" key="2">
    <source>
        <dbReference type="EMBL" id="KAF1766099.1"/>
    </source>
</evidence>
<feature type="region of interest" description="Disordered" evidence="1">
    <location>
        <begin position="84"/>
        <end position="107"/>
    </location>
</feature>
<dbReference type="AlphaFoldDB" id="A0A6A5HFS9"/>
<feature type="compositionally biased region" description="Polar residues" evidence="1">
    <location>
        <begin position="1"/>
        <end position="24"/>
    </location>
</feature>
<name>A0A6A5HFS9_CAERE</name>
<dbReference type="CTD" id="78774150"/>